<feature type="coiled-coil region" evidence="2">
    <location>
        <begin position="973"/>
        <end position="1007"/>
    </location>
</feature>
<evidence type="ECO:0000256" key="2">
    <source>
        <dbReference type="SAM" id="Coils"/>
    </source>
</evidence>
<dbReference type="PANTHER" id="PTHR23160">
    <property type="entry name" value="SYNAPTONEMAL COMPLEX PROTEIN-RELATED"/>
    <property type="match status" value="1"/>
</dbReference>
<dbReference type="OrthoDB" id="2145963at2759"/>
<feature type="region of interest" description="Disordered" evidence="3">
    <location>
        <begin position="489"/>
        <end position="534"/>
    </location>
</feature>
<keyword evidence="1 2" id="KW-0175">Coiled coil</keyword>
<sequence length="1478" mass="171942">MSNNTNSDSPIFDSLSREQKLAKAKATLNRFKKEKKDSFLNGSTNQSSMSRSSSGQTDNNSNNFESLKAENIENCNNNTNNNSNFRNNNGNNAEIKIVNITHQIMDDFNFNTSNSQYNNEEKQIKQSNNEELELKIKQYENKINQLEEENSELLREIHDTNKRNRELNEKIVNDQEVLTESLEVLTEQKAEIMEKYKELILNLQEMEKEKSKLSEQSTSMKKAIDDIKEELTTKNQQLNVQRQNIDTLSKEKWMLQEELENTKASINKCIKEAVQKDRDNYLNELKTNENNPANEDNSGNNSYGIFLLQKNYMDMVKENDELKKTCSIYLDNLHKLDEFLLKFSNTNVSVSLANNSYPYRPLPESPNLDDDSNILSPFLNSFIPLTDVMTSSNIKQSYEIFDTIKKRIDYFQKNYNELYKNLKEKESNLVNIRKIMEDLQVKSTEDLGNRIKELKSIESLYYEMLQKQKENELLNNTNCTSDNKNIIYTTNKSNENPKNDNIKQNDNINNEQGQNPSLSDIKTSSSSIEELQPTRKSSKMVQKLLMNLYNEVSEIFQESNQVIIDWQEMCKINKSNSIISENNIKLECEPLASEKIIEKSNNLQKSQNKIIMDQQRLKNDIEKIKQWIAYDDHSFQAEQAENDKIQQIIIQYIEQMDKYIEVLEPFFKKTLEKFEEINSKSTYIPSNIKEDFTAMNMNIHKFTMQNEVIYQQVNDLKNILKNQENENEKNEDDESNISSLSFKLESADKVVYNKIYNTIKLKDNKINRLKKTINEQEELITRCHYALDDMKDIEKEIELLRNAIKNIATKDEVINSMKISSDQTAMYMLKIRNNELYQVYQDEIEINRNLRSYINQVKDEQVNIQTKTQSKILTFENEIENWTRKYNNLYNKTKIYEQKLMNKDKKIQTLTEDFEKYITSIINGNTTKNSLNIQYNEELQKNIINDISRIKQESLEGTVIALLEQISQKDVEINALQVDNMNLIKDIEKIRKEHEISEYKNSQLKNEFKLLKQEYANINSPNSGIFNDLPPIPMSSYTINPNPDLYIKHNYNGINNYKLSPYLSSLYSNSQNKSTVSQQISPRYYNYNQNQQQLNTQKTFKNQEPTLHSYIPPLSSSYVKNDYDLNKIENIESNHHPINIPTSSAVLMQKGQHLSDLTNANAMKLNQLINKSNELNTQPFHSLSNSLKNEKIMVSNNTNNNNKNAPLYISELQNNSSNKLPLINKSSSNKNELLKKASFNVELSSVKANKSNDYSISPNHDLKNLEINRSNSLSNFPNNNKLVMATDKQETTDINPKSSPHISSFPKTKQDSSILNLDKDKDEILDASTLFNQNATKNNLQNNSLLEVQNNEFDYSNSNNINYNTVDLTTINNQNNNSNVNSYNNNSNQSYQTYQKPYLYNNTDTMSPNSSINFENDLNKPIIQDKRNPRLYESLQNVNPLQPLSTTNQSQNKEIMSLNDNTNNKSQINKLSLYSLIQ</sequence>
<feature type="compositionally biased region" description="Low complexity" evidence="3">
    <location>
        <begin position="517"/>
        <end position="527"/>
    </location>
</feature>
<reference evidence="4 5" key="1">
    <citation type="submission" date="2016-08" db="EMBL/GenBank/DDBJ databases">
        <title>Genomes of anaerobic fungi encode conserved fungal cellulosomes for biomass hydrolysis.</title>
        <authorList>
            <consortium name="DOE Joint Genome Institute"/>
            <person name="Haitjema C.H."/>
            <person name="Gilmore S.P."/>
            <person name="Henske J.K."/>
            <person name="Solomon K.V."/>
            <person name="De Groot R."/>
            <person name="Kuo A."/>
            <person name="Mondo S.J."/>
            <person name="Salamov A.A."/>
            <person name="Labutti K."/>
            <person name="Zhao Z."/>
            <person name="Chiniquy J."/>
            <person name="Barry K."/>
            <person name="Brewer H.M."/>
            <person name="Purvine S.O."/>
            <person name="Wright A.T."/>
            <person name="Boxma B."/>
            <person name="Van Alen T."/>
            <person name="Hackstein J.H."/>
            <person name="Baker S.E."/>
            <person name="Grigoriev I.V."/>
            <person name="O'Malley M.A."/>
        </authorList>
    </citation>
    <scope>NUCLEOTIDE SEQUENCE [LARGE SCALE GENOMIC DNA]</scope>
    <source>
        <strain evidence="5">finn</strain>
    </source>
</reference>
<feature type="coiled-coil region" evidence="2">
    <location>
        <begin position="706"/>
        <end position="810"/>
    </location>
</feature>
<dbReference type="PANTHER" id="PTHR23160:SF19">
    <property type="entry name" value="MYOSIN HEAVY CHAIN-RELATED PROTEIN"/>
    <property type="match status" value="1"/>
</dbReference>
<keyword evidence="5" id="KW-1185">Reference proteome</keyword>
<evidence type="ECO:0000313" key="4">
    <source>
        <dbReference type="EMBL" id="ORX56029.1"/>
    </source>
</evidence>
<feature type="coiled-coil region" evidence="2">
    <location>
        <begin position="110"/>
        <end position="291"/>
    </location>
</feature>
<organism evidence="4 5">
    <name type="scientific">Piromyces finnis</name>
    <dbReference type="NCBI Taxonomy" id="1754191"/>
    <lineage>
        <taxon>Eukaryota</taxon>
        <taxon>Fungi</taxon>
        <taxon>Fungi incertae sedis</taxon>
        <taxon>Chytridiomycota</taxon>
        <taxon>Chytridiomycota incertae sedis</taxon>
        <taxon>Neocallimastigomycetes</taxon>
        <taxon>Neocallimastigales</taxon>
        <taxon>Neocallimastigaceae</taxon>
        <taxon>Piromyces</taxon>
    </lineage>
</organism>
<gene>
    <name evidence="4" type="ORF">BCR36DRAFT_346560</name>
</gene>
<protein>
    <submittedName>
        <fullName evidence="4">Uncharacterized protein</fullName>
    </submittedName>
</protein>
<accession>A0A1Y1VH42</accession>
<proteinExistence type="predicted"/>
<dbReference type="EMBL" id="MCFH01000008">
    <property type="protein sequence ID" value="ORX56029.1"/>
    <property type="molecule type" value="Genomic_DNA"/>
</dbReference>
<feature type="compositionally biased region" description="Polar residues" evidence="3">
    <location>
        <begin position="1292"/>
        <end position="1310"/>
    </location>
</feature>
<feature type="region of interest" description="Disordered" evidence="3">
    <location>
        <begin position="1291"/>
        <end position="1310"/>
    </location>
</feature>
<evidence type="ECO:0000313" key="5">
    <source>
        <dbReference type="Proteomes" id="UP000193719"/>
    </source>
</evidence>
<dbReference type="STRING" id="1754191.A0A1Y1VH42"/>
<evidence type="ECO:0000256" key="1">
    <source>
        <dbReference type="ARBA" id="ARBA00023054"/>
    </source>
</evidence>
<feature type="region of interest" description="Disordered" evidence="3">
    <location>
        <begin position="26"/>
        <end position="63"/>
    </location>
</feature>
<reference evidence="4 5" key="2">
    <citation type="submission" date="2016-08" db="EMBL/GenBank/DDBJ databases">
        <title>Pervasive Adenine N6-methylation of Active Genes in Fungi.</title>
        <authorList>
            <consortium name="DOE Joint Genome Institute"/>
            <person name="Mondo S.J."/>
            <person name="Dannebaum R.O."/>
            <person name="Kuo R.C."/>
            <person name="Labutti K."/>
            <person name="Haridas S."/>
            <person name="Kuo A."/>
            <person name="Salamov A."/>
            <person name="Ahrendt S.R."/>
            <person name="Lipzen A."/>
            <person name="Sullivan W."/>
            <person name="Andreopoulos W.B."/>
            <person name="Clum A."/>
            <person name="Lindquist E."/>
            <person name="Daum C."/>
            <person name="Ramamoorthy G.K."/>
            <person name="Gryganskyi A."/>
            <person name="Culley D."/>
            <person name="Magnuson J.K."/>
            <person name="James T.Y."/>
            <person name="O'Malley M.A."/>
            <person name="Stajich J.E."/>
            <person name="Spatafora J.W."/>
            <person name="Visel A."/>
            <person name="Grigoriev I.V."/>
        </authorList>
    </citation>
    <scope>NUCLEOTIDE SEQUENCE [LARGE SCALE GENOMIC DNA]</scope>
    <source>
        <strain evidence="5">finn</strain>
    </source>
</reference>
<feature type="compositionally biased region" description="Low complexity" evidence="3">
    <location>
        <begin position="41"/>
        <end position="57"/>
    </location>
</feature>
<comment type="caution">
    <text evidence="4">The sequence shown here is derived from an EMBL/GenBank/DDBJ whole genome shotgun (WGS) entry which is preliminary data.</text>
</comment>
<dbReference type="Proteomes" id="UP000193719">
    <property type="component" value="Unassembled WGS sequence"/>
</dbReference>
<name>A0A1Y1VH42_9FUNG</name>
<feature type="coiled-coil region" evidence="2">
    <location>
        <begin position="408"/>
        <end position="442"/>
    </location>
</feature>
<evidence type="ECO:0000256" key="3">
    <source>
        <dbReference type="SAM" id="MobiDB-lite"/>
    </source>
</evidence>
<feature type="coiled-coil region" evidence="2">
    <location>
        <begin position="872"/>
        <end position="899"/>
    </location>
</feature>